<keyword evidence="3" id="KW-0539">Nucleus</keyword>
<accession>A0A6A5U807</accession>
<dbReference type="SUPFAM" id="SSF57701">
    <property type="entry name" value="Zn2/Cys6 DNA-binding domain"/>
    <property type="match status" value="1"/>
</dbReference>
<feature type="region of interest" description="Disordered" evidence="4">
    <location>
        <begin position="648"/>
        <end position="667"/>
    </location>
</feature>
<evidence type="ECO:0000256" key="3">
    <source>
        <dbReference type="ARBA" id="ARBA00023242"/>
    </source>
</evidence>
<evidence type="ECO:0000313" key="7">
    <source>
        <dbReference type="Proteomes" id="UP000800035"/>
    </source>
</evidence>
<dbReference type="Proteomes" id="UP000800035">
    <property type="component" value="Unassembled WGS sequence"/>
</dbReference>
<dbReference type="CDD" id="cd00067">
    <property type="entry name" value="GAL4"/>
    <property type="match status" value="1"/>
</dbReference>
<dbReference type="InterPro" id="IPR001138">
    <property type="entry name" value="Zn2Cys6_DnaBD"/>
</dbReference>
<reference evidence="6" key="1">
    <citation type="journal article" date="2020" name="Stud. Mycol.">
        <title>101 Dothideomycetes genomes: a test case for predicting lifestyles and emergence of pathogens.</title>
        <authorList>
            <person name="Haridas S."/>
            <person name="Albert R."/>
            <person name="Binder M."/>
            <person name="Bloem J."/>
            <person name="Labutti K."/>
            <person name="Salamov A."/>
            <person name="Andreopoulos B."/>
            <person name="Baker S."/>
            <person name="Barry K."/>
            <person name="Bills G."/>
            <person name="Bluhm B."/>
            <person name="Cannon C."/>
            <person name="Castanera R."/>
            <person name="Culley D."/>
            <person name="Daum C."/>
            <person name="Ezra D."/>
            <person name="Gonzalez J."/>
            <person name="Henrissat B."/>
            <person name="Kuo A."/>
            <person name="Liang C."/>
            <person name="Lipzen A."/>
            <person name="Lutzoni F."/>
            <person name="Magnuson J."/>
            <person name="Mondo S."/>
            <person name="Nolan M."/>
            <person name="Ohm R."/>
            <person name="Pangilinan J."/>
            <person name="Park H.-J."/>
            <person name="Ramirez L."/>
            <person name="Alfaro M."/>
            <person name="Sun H."/>
            <person name="Tritt A."/>
            <person name="Yoshinaga Y."/>
            <person name="Zwiers L.-H."/>
            <person name="Turgeon B."/>
            <person name="Goodwin S."/>
            <person name="Spatafora J."/>
            <person name="Crous P."/>
            <person name="Grigoriev I."/>
        </authorList>
    </citation>
    <scope>NUCLEOTIDE SEQUENCE</scope>
    <source>
        <strain evidence="6">CBS 675.92</strain>
    </source>
</reference>
<dbReference type="OrthoDB" id="4934715at2759"/>
<organism evidence="6 7">
    <name type="scientific">Byssothecium circinans</name>
    <dbReference type="NCBI Taxonomy" id="147558"/>
    <lineage>
        <taxon>Eukaryota</taxon>
        <taxon>Fungi</taxon>
        <taxon>Dikarya</taxon>
        <taxon>Ascomycota</taxon>
        <taxon>Pezizomycotina</taxon>
        <taxon>Dothideomycetes</taxon>
        <taxon>Pleosporomycetidae</taxon>
        <taxon>Pleosporales</taxon>
        <taxon>Massarineae</taxon>
        <taxon>Massarinaceae</taxon>
        <taxon>Byssothecium</taxon>
    </lineage>
</organism>
<dbReference type="GO" id="GO:0005634">
    <property type="term" value="C:nucleus"/>
    <property type="evidence" value="ECO:0007669"/>
    <property type="project" value="UniProtKB-SubCell"/>
</dbReference>
<sequence>MSAEPQTQQRYIPPSRRRDKPILSCTLCRRRKLKCDRQQPCKACVDRGLSLSCTYARNQHVATPPSDPKAPHNVHDRIDQLEKLVTTLMEQKRNAASFSPATIATSMPAYSPKPDDGTVDADVPSAPDRVRLENDETSYTNGGHWTSILDGIAELKGELDKIQITPQPSTADEEVPGPDLLFGHHRHASREEILLALPPKADADQLIVKYFNVMDMAVVILHRPTFLREYEKFWENPGGTPIMWIGLLYGIFTVATHFNSLQNKYHHAITTQSQMTLSTPRIDFYREKIVQCLILANYPKCPPYTLETLSSYFVVEYLRSQDSQAASWLLTGLVVRTAFRMGYHREPSRFANISPFKAEMRRRMWTMIVHLDLMSSVQVGLPMMIQPSIPDVKDPRNLSDSDLDENMTELPPPRPETESTAMLYVVSRNRLLRIFARIQERANESEQPGYRESLELDAAIRSTYESLPESFKGYEAKEFDVKSEVATRKLFTALTYLKCLLMIHRPFLLLGREDSRFEYSRAACLDAALEILDFQSLLEVESRTGFEGWSHTWKLWMSTWRLSAPVNHDFLFATTVILLDLNKDLVSPLPESNSTIPRQRWHSGQPTRSELIAALGSSYNVWQLASAKSREAAKVAAAVKLVLGKTDSSDMQSRSTPVTPAEHDGPSFLATQQRQEPDVPMDSCEPTSFFDFNNLETSLPYSMNDVAMDFGGTFDWGGLESQYPLPSFEKNLQNSYFS</sequence>
<dbReference type="GO" id="GO:0000981">
    <property type="term" value="F:DNA-binding transcription factor activity, RNA polymerase II-specific"/>
    <property type="evidence" value="ECO:0007669"/>
    <property type="project" value="InterPro"/>
</dbReference>
<proteinExistence type="predicted"/>
<evidence type="ECO:0000313" key="6">
    <source>
        <dbReference type="EMBL" id="KAF1960470.1"/>
    </source>
</evidence>
<name>A0A6A5U807_9PLEO</name>
<dbReference type="PANTHER" id="PTHR31001">
    <property type="entry name" value="UNCHARACTERIZED TRANSCRIPTIONAL REGULATORY PROTEIN"/>
    <property type="match status" value="1"/>
</dbReference>
<feature type="domain" description="Zn(2)-C6 fungal-type" evidence="5">
    <location>
        <begin position="24"/>
        <end position="55"/>
    </location>
</feature>
<dbReference type="Pfam" id="PF00172">
    <property type="entry name" value="Zn_clus"/>
    <property type="match status" value="1"/>
</dbReference>
<keyword evidence="2" id="KW-0479">Metal-binding</keyword>
<dbReference type="PROSITE" id="PS00463">
    <property type="entry name" value="ZN2_CY6_FUNGAL_1"/>
    <property type="match status" value="1"/>
</dbReference>
<dbReference type="PROSITE" id="PS50048">
    <property type="entry name" value="ZN2_CY6_FUNGAL_2"/>
    <property type="match status" value="1"/>
</dbReference>
<evidence type="ECO:0000259" key="5">
    <source>
        <dbReference type="PROSITE" id="PS50048"/>
    </source>
</evidence>
<gene>
    <name evidence="6" type="ORF">CC80DRAFT_544917</name>
</gene>
<dbReference type="SMART" id="SM00906">
    <property type="entry name" value="Fungal_trans"/>
    <property type="match status" value="1"/>
</dbReference>
<dbReference type="EMBL" id="ML976983">
    <property type="protein sequence ID" value="KAF1960470.1"/>
    <property type="molecule type" value="Genomic_DNA"/>
</dbReference>
<dbReference type="InterPro" id="IPR050613">
    <property type="entry name" value="Sec_Metabolite_Reg"/>
</dbReference>
<evidence type="ECO:0000256" key="2">
    <source>
        <dbReference type="ARBA" id="ARBA00022723"/>
    </source>
</evidence>
<dbReference type="AlphaFoldDB" id="A0A6A5U807"/>
<feature type="region of interest" description="Disordered" evidence="4">
    <location>
        <begin position="393"/>
        <end position="415"/>
    </location>
</feature>
<dbReference type="InterPro" id="IPR007219">
    <property type="entry name" value="XnlR_reg_dom"/>
</dbReference>
<comment type="subcellular location">
    <subcellularLocation>
        <location evidence="1">Nucleus</location>
    </subcellularLocation>
</comment>
<dbReference type="GO" id="GO:0003677">
    <property type="term" value="F:DNA binding"/>
    <property type="evidence" value="ECO:0007669"/>
    <property type="project" value="InterPro"/>
</dbReference>
<dbReference type="Gene3D" id="4.10.240.10">
    <property type="entry name" value="Zn(2)-C6 fungal-type DNA-binding domain"/>
    <property type="match status" value="1"/>
</dbReference>
<evidence type="ECO:0000256" key="1">
    <source>
        <dbReference type="ARBA" id="ARBA00004123"/>
    </source>
</evidence>
<dbReference type="PANTHER" id="PTHR31001:SF49">
    <property type="entry name" value="ZN(II)2CYS6 TRANSCRIPTION FACTOR (EUROFUNG)"/>
    <property type="match status" value="1"/>
</dbReference>
<dbReference type="Pfam" id="PF04082">
    <property type="entry name" value="Fungal_trans"/>
    <property type="match status" value="1"/>
</dbReference>
<feature type="compositionally biased region" description="Polar residues" evidence="4">
    <location>
        <begin position="649"/>
        <end position="658"/>
    </location>
</feature>
<dbReference type="GO" id="GO:0006351">
    <property type="term" value="P:DNA-templated transcription"/>
    <property type="evidence" value="ECO:0007669"/>
    <property type="project" value="InterPro"/>
</dbReference>
<protein>
    <recommendedName>
        <fullName evidence="5">Zn(2)-C6 fungal-type domain-containing protein</fullName>
    </recommendedName>
</protein>
<dbReference type="CDD" id="cd12148">
    <property type="entry name" value="fungal_TF_MHR"/>
    <property type="match status" value="1"/>
</dbReference>
<evidence type="ECO:0000256" key="4">
    <source>
        <dbReference type="SAM" id="MobiDB-lite"/>
    </source>
</evidence>
<dbReference type="SMART" id="SM00066">
    <property type="entry name" value="GAL4"/>
    <property type="match status" value="1"/>
</dbReference>
<keyword evidence="7" id="KW-1185">Reference proteome</keyword>
<dbReference type="GO" id="GO:0008270">
    <property type="term" value="F:zinc ion binding"/>
    <property type="evidence" value="ECO:0007669"/>
    <property type="project" value="InterPro"/>
</dbReference>
<dbReference type="InterPro" id="IPR036864">
    <property type="entry name" value="Zn2-C6_fun-type_DNA-bd_sf"/>
</dbReference>